<feature type="compositionally biased region" description="Basic and acidic residues" evidence="1">
    <location>
        <begin position="520"/>
        <end position="539"/>
    </location>
</feature>
<protein>
    <recommendedName>
        <fullName evidence="2">Flagellar hook-length control protein-like C-terminal domain-containing protein</fullName>
    </recommendedName>
</protein>
<dbReference type="AlphaFoldDB" id="A0A5K7YDP5"/>
<dbReference type="InterPro" id="IPR038610">
    <property type="entry name" value="FliK-like_C_sf"/>
</dbReference>
<feature type="compositionally biased region" description="Basic and acidic residues" evidence="1">
    <location>
        <begin position="211"/>
        <end position="224"/>
    </location>
</feature>
<evidence type="ECO:0000256" key="1">
    <source>
        <dbReference type="SAM" id="MobiDB-lite"/>
    </source>
</evidence>
<dbReference type="Proteomes" id="UP000427906">
    <property type="component" value="Chromosome"/>
</dbReference>
<keyword evidence="4" id="KW-1185">Reference proteome</keyword>
<dbReference type="KEGG" id="dalk:DSCA_06930"/>
<feature type="compositionally biased region" description="Acidic residues" evidence="1">
    <location>
        <begin position="69"/>
        <end position="79"/>
    </location>
</feature>
<feature type="region of interest" description="Disordered" evidence="1">
    <location>
        <begin position="60"/>
        <end position="345"/>
    </location>
</feature>
<feature type="domain" description="Flagellar hook-length control protein-like C-terminal" evidence="2">
    <location>
        <begin position="427"/>
        <end position="502"/>
    </location>
</feature>
<name>A0A5K7YDP5_9BACT</name>
<feature type="region of interest" description="Disordered" evidence="1">
    <location>
        <begin position="1"/>
        <end position="46"/>
    </location>
</feature>
<sequence>MIPFSGLLQANPFSAPSVGGKPGTPIAAAKGGADHQDPFASSQDASGAFPQWVKKLVDDNTLAAPDGDGAVDLEMENAEADLSAPDSLPAPFAELTEQPPAPEHESRSLDGNGLQEGQAMMPAAVSDGNNGGQDGSQSEDERSRQVWPAPRVDQVLKKEIHAGGHNQSVVDPSRKQMDTIGKRSQHEKGMESPARDPFSSLEMKGQGPMEKGARQDMPVEKTDPQDVLTARAGKEDDPSSFKPVGPAREIEKTSTGQARQQRPSENVSPGQVVSQRPSAGLGVAEKTLEPGPAPGQPHGGNTRASESISGIVADEKTASSEDDTANFQGRGERRQTRKMAFAEVRDAELQKSPSLDSVKGSGAEPIKTDTAFQDTARAVTVEASTTAGSTARSGQASPLSRPEASGAGTFQSSVMDQIVEKASLHSIHGRSEVRIRLKPDFLGNVQMNIATDKEQVVVRITTDQPVVKDIIESHLHHLKAELQHQGLTIDKFEVMVNSDADQQPGRDPFSQMSRNNSFNDGRRQEQDQNPEKGRPRGGNDADDDPDDRPEGDGVNYFA</sequence>
<dbReference type="OrthoDB" id="5411125at2"/>
<proteinExistence type="predicted"/>
<dbReference type="InterPro" id="IPR021136">
    <property type="entry name" value="Flagellar_hook_control-like_C"/>
</dbReference>
<feature type="compositionally biased region" description="Polar residues" evidence="1">
    <location>
        <begin position="382"/>
        <end position="398"/>
    </location>
</feature>
<feature type="compositionally biased region" description="Polar residues" evidence="1">
    <location>
        <begin position="253"/>
        <end position="277"/>
    </location>
</feature>
<feature type="region of interest" description="Disordered" evidence="1">
    <location>
        <begin position="499"/>
        <end position="558"/>
    </location>
</feature>
<feature type="region of interest" description="Disordered" evidence="1">
    <location>
        <begin position="382"/>
        <end position="408"/>
    </location>
</feature>
<organism evidence="3 4">
    <name type="scientific">Desulfosarcina alkanivorans</name>
    <dbReference type="NCBI Taxonomy" id="571177"/>
    <lineage>
        <taxon>Bacteria</taxon>
        <taxon>Pseudomonadati</taxon>
        <taxon>Thermodesulfobacteriota</taxon>
        <taxon>Desulfobacteria</taxon>
        <taxon>Desulfobacterales</taxon>
        <taxon>Desulfosarcinaceae</taxon>
        <taxon>Desulfosarcina</taxon>
    </lineage>
</organism>
<evidence type="ECO:0000313" key="3">
    <source>
        <dbReference type="EMBL" id="BBO66763.1"/>
    </source>
</evidence>
<dbReference type="Gene3D" id="3.30.750.140">
    <property type="match status" value="1"/>
</dbReference>
<accession>A0A5K7YDP5</accession>
<evidence type="ECO:0000313" key="4">
    <source>
        <dbReference type="Proteomes" id="UP000427906"/>
    </source>
</evidence>
<feature type="compositionally biased region" description="Acidic residues" evidence="1">
    <location>
        <begin position="540"/>
        <end position="549"/>
    </location>
</feature>
<gene>
    <name evidence="3" type="ORF">DSCA_06930</name>
</gene>
<dbReference type="CDD" id="cd17470">
    <property type="entry name" value="T3SS_Flik_C"/>
    <property type="match status" value="1"/>
</dbReference>
<dbReference type="Pfam" id="PF02120">
    <property type="entry name" value="Flg_hook"/>
    <property type="match status" value="1"/>
</dbReference>
<feature type="compositionally biased region" description="Polar residues" evidence="1">
    <location>
        <begin position="510"/>
        <end position="519"/>
    </location>
</feature>
<dbReference type="EMBL" id="AP021874">
    <property type="protein sequence ID" value="BBO66763.1"/>
    <property type="molecule type" value="Genomic_DNA"/>
</dbReference>
<dbReference type="RefSeq" id="WP_155315098.1">
    <property type="nucleotide sequence ID" value="NZ_AP021874.1"/>
</dbReference>
<feature type="compositionally biased region" description="Basic and acidic residues" evidence="1">
    <location>
        <begin position="172"/>
        <end position="194"/>
    </location>
</feature>
<reference evidence="3 4" key="1">
    <citation type="submission" date="2019-11" db="EMBL/GenBank/DDBJ databases">
        <title>Comparative genomics of hydrocarbon-degrading Desulfosarcina strains.</title>
        <authorList>
            <person name="Watanabe M."/>
            <person name="Kojima H."/>
            <person name="Fukui M."/>
        </authorList>
    </citation>
    <scope>NUCLEOTIDE SEQUENCE [LARGE SCALE GENOMIC DNA]</scope>
    <source>
        <strain evidence="3 4">PL12</strain>
    </source>
</reference>
<evidence type="ECO:0000259" key="2">
    <source>
        <dbReference type="Pfam" id="PF02120"/>
    </source>
</evidence>